<name>E3EFS2_PAEPS</name>
<dbReference type="AlphaFoldDB" id="E3EFS2"/>
<dbReference type="OrthoDB" id="5868871at2"/>
<protein>
    <recommendedName>
        <fullName evidence="3">Resolvase HTH domain-containing protein</fullName>
    </recommendedName>
</protein>
<proteinExistence type="predicted"/>
<sequence length="69" mass="8364">MEYPTKWETHVYPRSTEIEQWFEEDVNAEDIIKKLDIGKKTWYKYIDKHSMLAELVKWSRSVKSVNAKD</sequence>
<dbReference type="KEGG" id="ppm:PPSC2_08600"/>
<dbReference type="HOGENOM" id="CLU_2772043_0_0_9"/>
<evidence type="ECO:0000313" key="2">
    <source>
        <dbReference type="Proteomes" id="UP000006868"/>
    </source>
</evidence>
<evidence type="ECO:0000313" key="1">
    <source>
        <dbReference type="EMBL" id="ADO55794.1"/>
    </source>
</evidence>
<dbReference type="PATRIC" id="fig|886882.15.peg.1811"/>
<organism evidence="1 2">
    <name type="scientific">Paenibacillus polymyxa (strain SC2)</name>
    <name type="common">Bacillus polymyxa</name>
    <dbReference type="NCBI Taxonomy" id="886882"/>
    <lineage>
        <taxon>Bacteria</taxon>
        <taxon>Bacillati</taxon>
        <taxon>Bacillota</taxon>
        <taxon>Bacilli</taxon>
        <taxon>Bacillales</taxon>
        <taxon>Paenibacillaceae</taxon>
        <taxon>Paenibacillus</taxon>
    </lineage>
</organism>
<accession>E3EFS2</accession>
<evidence type="ECO:0008006" key="3">
    <source>
        <dbReference type="Google" id="ProtNLM"/>
    </source>
</evidence>
<dbReference type="EMBL" id="CP002213">
    <property type="protein sequence ID" value="ADO55794.1"/>
    <property type="molecule type" value="Genomic_DNA"/>
</dbReference>
<dbReference type="Proteomes" id="UP000006868">
    <property type="component" value="Chromosome"/>
</dbReference>
<reference evidence="1 2" key="1">
    <citation type="journal article" date="2011" name="J. Bacteriol.">
        <title>Complete genome sequence of Paenibacillus polymyxa SC2, a strain of plant growth-promoting Rhizobacterium with broad-spectrum antimicrobial activity.</title>
        <authorList>
            <person name="Ma M."/>
            <person name="Wang C."/>
            <person name="Ding Y."/>
            <person name="Li L."/>
            <person name="Shen D."/>
            <person name="Jiang X."/>
            <person name="Guan D."/>
            <person name="Cao F."/>
            <person name="Chen H."/>
            <person name="Feng R."/>
            <person name="Wang X."/>
            <person name="Ge Y."/>
            <person name="Yao L."/>
            <person name="Bing X."/>
            <person name="Yang X."/>
            <person name="Li J."/>
            <person name="Du B."/>
        </authorList>
    </citation>
    <scope>NUCLEOTIDE SEQUENCE [LARGE SCALE GENOMIC DNA]</scope>
    <source>
        <strain evidence="1 2">SC2</strain>
    </source>
</reference>
<gene>
    <name evidence="1" type="ORF">PPSC2_08600</name>
</gene>